<evidence type="ECO:0000313" key="2">
    <source>
        <dbReference type="Proteomes" id="UP001153269"/>
    </source>
</evidence>
<dbReference type="EMBL" id="CADEAL010000179">
    <property type="protein sequence ID" value="CAB1415870.1"/>
    <property type="molecule type" value="Genomic_DNA"/>
</dbReference>
<comment type="caution">
    <text evidence="1">The sequence shown here is derived from an EMBL/GenBank/DDBJ whole genome shotgun (WGS) entry which is preliminary data.</text>
</comment>
<proteinExistence type="predicted"/>
<accession>A0A9N7TMU8</accession>
<name>A0A9N7TMU8_PLEPL</name>
<gene>
    <name evidence="1" type="ORF">PLEPLA_LOCUS3588</name>
</gene>
<keyword evidence="2" id="KW-1185">Reference proteome</keyword>
<protein>
    <submittedName>
        <fullName evidence="1">Uncharacterized protein</fullName>
    </submittedName>
</protein>
<reference evidence="1" key="1">
    <citation type="submission" date="2020-03" db="EMBL/GenBank/DDBJ databases">
        <authorList>
            <person name="Weist P."/>
        </authorList>
    </citation>
    <scope>NUCLEOTIDE SEQUENCE</scope>
</reference>
<feature type="non-terminal residue" evidence="1">
    <location>
        <position position="1"/>
    </location>
</feature>
<organism evidence="1 2">
    <name type="scientific">Pleuronectes platessa</name>
    <name type="common">European plaice</name>
    <dbReference type="NCBI Taxonomy" id="8262"/>
    <lineage>
        <taxon>Eukaryota</taxon>
        <taxon>Metazoa</taxon>
        <taxon>Chordata</taxon>
        <taxon>Craniata</taxon>
        <taxon>Vertebrata</taxon>
        <taxon>Euteleostomi</taxon>
        <taxon>Actinopterygii</taxon>
        <taxon>Neopterygii</taxon>
        <taxon>Teleostei</taxon>
        <taxon>Neoteleostei</taxon>
        <taxon>Acanthomorphata</taxon>
        <taxon>Carangaria</taxon>
        <taxon>Pleuronectiformes</taxon>
        <taxon>Pleuronectoidei</taxon>
        <taxon>Pleuronectidae</taxon>
        <taxon>Pleuronectes</taxon>
    </lineage>
</organism>
<evidence type="ECO:0000313" key="1">
    <source>
        <dbReference type="EMBL" id="CAB1415870.1"/>
    </source>
</evidence>
<dbReference type="Proteomes" id="UP001153269">
    <property type="component" value="Unassembled WGS sequence"/>
</dbReference>
<sequence length="123" mass="13900">APTSWVVRMALDEMACKDPYTMVSSSTATQCDVHRDRRWPMKFLPRRSLSTGEKLKTKLCHITEKTTDALQVPMSLLEKLNPDLLCSQGTRDSDSVGHFALLITPISSSSSCPLFNEKERRDR</sequence>
<dbReference type="AlphaFoldDB" id="A0A9N7TMU8"/>